<feature type="compositionally biased region" description="Basic and acidic residues" evidence="1">
    <location>
        <begin position="38"/>
        <end position="52"/>
    </location>
</feature>
<feature type="transmembrane region" description="Helical" evidence="2">
    <location>
        <begin position="361"/>
        <end position="386"/>
    </location>
</feature>
<evidence type="ECO:0000256" key="1">
    <source>
        <dbReference type="SAM" id="MobiDB-lite"/>
    </source>
</evidence>
<evidence type="ECO:0008006" key="5">
    <source>
        <dbReference type="Google" id="ProtNLM"/>
    </source>
</evidence>
<dbReference type="AlphaFoldDB" id="A0A6A6QQL6"/>
<keyword evidence="2" id="KW-0472">Membrane</keyword>
<dbReference type="Proteomes" id="UP000799750">
    <property type="component" value="Unassembled WGS sequence"/>
</dbReference>
<dbReference type="EMBL" id="MU004190">
    <property type="protein sequence ID" value="KAF2494429.1"/>
    <property type="molecule type" value="Genomic_DNA"/>
</dbReference>
<evidence type="ECO:0000256" key="2">
    <source>
        <dbReference type="SAM" id="Phobius"/>
    </source>
</evidence>
<sequence length="514" mass="57683">MQSSAPTFKVPDYEPESETLTGNAEPAAAEGIFNDNPRAADRPENDSDDHIPIDSTNRTSQTASSSKQDSENDNIHTDHINAVTTKADDTPSNHHLTFTEGAKHAAGQVSRTLHLHRGENARGPSEARPRRQSRLITIDADNDGDAPNLPFYIHLRNAVYGSLIMFTTFPYWDMAFWSGWSYTWGSVLFVIDGVWAWTPLQWPSSEFTGESQYGVGLLFFFGAILYQIGATMAYLEAINDGSFGGPAMKRHLEGHDDEAKKLLDGKLHMFFGHMIPHHHHHDDDDEDFQKQKAVDPEAGWNTRDSAGRPGSIYPEDKAPAPRRGGVDMGPTDEAEFHEYLTWRWWPTWHALKTYHIREAGYVACSIQLLGATLYGICGVISLPGILSNFQPWQEVGGYWIPQTVASVCFLTAGVMFTLITQEKWYRPLPGRIAWWIGVWATIGSVGFLMSASFGIRSADYTWCEYQSSLSSTWGSFAYLVSSWLQWYESVNKGPVLAFPNNRVPTMMRDRMALK</sequence>
<keyword evidence="2" id="KW-0812">Transmembrane</keyword>
<feature type="transmembrane region" description="Helical" evidence="2">
    <location>
        <begin position="217"/>
        <end position="235"/>
    </location>
</feature>
<protein>
    <recommendedName>
        <fullName evidence="5">Integral membrane protein</fullName>
    </recommendedName>
</protein>
<proteinExistence type="predicted"/>
<keyword evidence="2" id="KW-1133">Transmembrane helix</keyword>
<name>A0A6A6QQL6_9PEZI</name>
<feature type="transmembrane region" description="Helical" evidence="2">
    <location>
        <begin position="432"/>
        <end position="455"/>
    </location>
</feature>
<feature type="transmembrane region" description="Helical" evidence="2">
    <location>
        <begin position="398"/>
        <end position="420"/>
    </location>
</feature>
<feature type="transmembrane region" description="Helical" evidence="2">
    <location>
        <begin position="175"/>
        <end position="197"/>
    </location>
</feature>
<evidence type="ECO:0000313" key="4">
    <source>
        <dbReference type="Proteomes" id="UP000799750"/>
    </source>
</evidence>
<reference evidence="3" key="1">
    <citation type="journal article" date="2020" name="Stud. Mycol.">
        <title>101 Dothideomycetes genomes: a test case for predicting lifestyles and emergence of pathogens.</title>
        <authorList>
            <person name="Haridas S."/>
            <person name="Albert R."/>
            <person name="Binder M."/>
            <person name="Bloem J."/>
            <person name="Labutti K."/>
            <person name="Salamov A."/>
            <person name="Andreopoulos B."/>
            <person name="Baker S."/>
            <person name="Barry K."/>
            <person name="Bills G."/>
            <person name="Bluhm B."/>
            <person name="Cannon C."/>
            <person name="Castanera R."/>
            <person name="Culley D."/>
            <person name="Daum C."/>
            <person name="Ezra D."/>
            <person name="Gonzalez J."/>
            <person name="Henrissat B."/>
            <person name="Kuo A."/>
            <person name="Liang C."/>
            <person name="Lipzen A."/>
            <person name="Lutzoni F."/>
            <person name="Magnuson J."/>
            <person name="Mondo S."/>
            <person name="Nolan M."/>
            <person name="Ohm R."/>
            <person name="Pangilinan J."/>
            <person name="Park H.-J."/>
            <person name="Ramirez L."/>
            <person name="Alfaro M."/>
            <person name="Sun H."/>
            <person name="Tritt A."/>
            <person name="Yoshinaga Y."/>
            <person name="Zwiers L.-H."/>
            <person name="Turgeon B."/>
            <person name="Goodwin S."/>
            <person name="Spatafora J."/>
            <person name="Crous P."/>
            <person name="Grigoriev I."/>
        </authorList>
    </citation>
    <scope>NUCLEOTIDE SEQUENCE</scope>
    <source>
        <strain evidence="3">CBS 269.34</strain>
    </source>
</reference>
<keyword evidence="4" id="KW-1185">Reference proteome</keyword>
<organism evidence="3 4">
    <name type="scientific">Lophium mytilinum</name>
    <dbReference type="NCBI Taxonomy" id="390894"/>
    <lineage>
        <taxon>Eukaryota</taxon>
        <taxon>Fungi</taxon>
        <taxon>Dikarya</taxon>
        <taxon>Ascomycota</taxon>
        <taxon>Pezizomycotina</taxon>
        <taxon>Dothideomycetes</taxon>
        <taxon>Pleosporomycetidae</taxon>
        <taxon>Mytilinidiales</taxon>
        <taxon>Mytilinidiaceae</taxon>
        <taxon>Lophium</taxon>
    </lineage>
</organism>
<gene>
    <name evidence="3" type="ORF">BU16DRAFT_527544</name>
</gene>
<feature type="region of interest" description="Disordered" evidence="1">
    <location>
        <begin position="296"/>
        <end position="325"/>
    </location>
</feature>
<evidence type="ECO:0000313" key="3">
    <source>
        <dbReference type="EMBL" id="KAF2494429.1"/>
    </source>
</evidence>
<accession>A0A6A6QQL6</accession>
<dbReference type="OrthoDB" id="2603at2759"/>
<feature type="compositionally biased region" description="Polar residues" evidence="1">
    <location>
        <begin position="54"/>
        <end position="67"/>
    </location>
</feature>
<feature type="region of interest" description="Disordered" evidence="1">
    <location>
        <begin position="1"/>
        <end position="75"/>
    </location>
</feature>